<name>A0A3D8RB18_9HELO</name>
<feature type="compositionally biased region" description="Polar residues" evidence="1">
    <location>
        <begin position="70"/>
        <end position="88"/>
    </location>
</feature>
<comment type="caution">
    <text evidence="2">The sequence shown here is derived from an EMBL/GenBank/DDBJ whole genome shotgun (WGS) entry which is preliminary data.</text>
</comment>
<gene>
    <name evidence="2" type="ORF">BP6252_07806</name>
</gene>
<accession>A0A3D8RB18</accession>
<organism evidence="2 3">
    <name type="scientific">Coleophoma cylindrospora</name>
    <dbReference type="NCBI Taxonomy" id="1849047"/>
    <lineage>
        <taxon>Eukaryota</taxon>
        <taxon>Fungi</taxon>
        <taxon>Dikarya</taxon>
        <taxon>Ascomycota</taxon>
        <taxon>Pezizomycotina</taxon>
        <taxon>Leotiomycetes</taxon>
        <taxon>Helotiales</taxon>
        <taxon>Dermateaceae</taxon>
        <taxon>Coleophoma</taxon>
    </lineage>
</organism>
<dbReference type="EMBL" id="PDLM01000008">
    <property type="protein sequence ID" value="RDW71243.1"/>
    <property type="molecule type" value="Genomic_DNA"/>
</dbReference>
<feature type="compositionally biased region" description="Low complexity" evidence="1">
    <location>
        <begin position="148"/>
        <end position="162"/>
    </location>
</feature>
<proteinExistence type="predicted"/>
<evidence type="ECO:0000313" key="2">
    <source>
        <dbReference type="EMBL" id="RDW71243.1"/>
    </source>
</evidence>
<dbReference type="Proteomes" id="UP000256645">
    <property type="component" value="Unassembled WGS sequence"/>
</dbReference>
<feature type="region of interest" description="Disordered" evidence="1">
    <location>
        <begin position="1"/>
        <end position="183"/>
    </location>
</feature>
<evidence type="ECO:0000256" key="1">
    <source>
        <dbReference type="SAM" id="MobiDB-lite"/>
    </source>
</evidence>
<dbReference type="OrthoDB" id="5429993at2759"/>
<protein>
    <submittedName>
        <fullName evidence="2">Uncharacterized protein</fullName>
    </submittedName>
</protein>
<reference evidence="2 3" key="1">
    <citation type="journal article" date="2018" name="IMA Fungus">
        <title>IMA Genome-F 9: Draft genome sequence of Annulohypoxylon stygium, Aspergillus mulundensis, Berkeleyomyces basicola (syn. Thielaviopsis basicola), Ceratocystis smalleyi, two Cercospora beticola strains, Coleophoma cylindrospora, Fusarium fracticaudum, Phialophora cf. hyalina, and Morchella septimelata.</title>
        <authorList>
            <person name="Wingfield B.D."/>
            <person name="Bills G.F."/>
            <person name="Dong Y."/>
            <person name="Huang W."/>
            <person name="Nel W.J."/>
            <person name="Swalarsk-Parry B.S."/>
            <person name="Vaghefi N."/>
            <person name="Wilken P.M."/>
            <person name="An Z."/>
            <person name="de Beer Z.W."/>
            <person name="De Vos L."/>
            <person name="Chen L."/>
            <person name="Duong T.A."/>
            <person name="Gao Y."/>
            <person name="Hammerbacher A."/>
            <person name="Kikkert J.R."/>
            <person name="Li Y."/>
            <person name="Li H."/>
            <person name="Li K."/>
            <person name="Li Q."/>
            <person name="Liu X."/>
            <person name="Ma X."/>
            <person name="Naidoo K."/>
            <person name="Pethybridge S.J."/>
            <person name="Sun J."/>
            <person name="Steenkamp E.T."/>
            <person name="van der Nest M.A."/>
            <person name="van Wyk S."/>
            <person name="Wingfield M.J."/>
            <person name="Xiong C."/>
            <person name="Yue Q."/>
            <person name="Zhang X."/>
        </authorList>
    </citation>
    <scope>NUCLEOTIDE SEQUENCE [LARGE SCALE GENOMIC DNA]</scope>
    <source>
        <strain evidence="2 3">BP6252</strain>
    </source>
</reference>
<dbReference type="STRING" id="1849047.A0A3D8RB18"/>
<sequence>MSNLPSRTRSLRKPAEKVGGEPNPSRPERGTESPSRLPVKPTTRPRPLSLSSATLSSYGSMGPPPRPAKANTSKPVTSTAGLQRSTSIRRPVSMVGTSSKTDPVKPDRSTTTRPPQAIERRLRHGSVSTVTSTTSRVPESAPVHGRTRSQSTILTSSSTLRPLSRRTPEETSRASLAEPQLRKPAFSTLQQHYSPAKNLAPKPHPAAFLVPPTPSKLPSNIAISAETAKLQNELLQLHLLHKDAARVESEWRASAKQKLGQKFDEVVKEHEGLVRLEEEEMGKINAAALKQWGESWSLEEKTQALDEVLGSVWNLGEPGGKYARVVRKFEKWFSRTQSILEAREHNEEDQEIVFVDELDGAWKDDCLMLSRKLETWRDQLRNLGIPEGSSNLSIVVQGCRRLVEDMLQELAVMTRIEQDAVRMESEWIKSMNEEIIEDQDGPSAGAIWRAG</sequence>
<feature type="compositionally biased region" description="Low complexity" evidence="1">
    <location>
        <begin position="48"/>
        <end position="60"/>
    </location>
</feature>
<feature type="compositionally biased region" description="Low complexity" evidence="1">
    <location>
        <begin position="126"/>
        <end position="135"/>
    </location>
</feature>
<keyword evidence="3" id="KW-1185">Reference proteome</keyword>
<evidence type="ECO:0000313" key="3">
    <source>
        <dbReference type="Proteomes" id="UP000256645"/>
    </source>
</evidence>
<dbReference type="AlphaFoldDB" id="A0A3D8RB18"/>